<evidence type="ECO:0000313" key="2">
    <source>
        <dbReference type="Proteomes" id="UP000032360"/>
    </source>
</evidence>
<keyword evidence="2" id="KW-1185">Reference proteome</keyword>
<name>A0A0D8HC06_9ACTN</name>
<dbReference type="Proteomes" id="UP000032360">
    <property type="component" value="Unassembled WGS sequence"/>
</dbReference>
<sequence length="53" mass="5931">MIPESFSQLTTDLEAELYRLHYTQATTTTIAACGTMWAATFLESKELSSSLRN</sequence>
<evidence type="ECO:0000313" key="1">
    <source>
        <dbReference type="EMBL" id="KJF15463.1"/>
    </source>
</evidence>
<gene>
    <name evidence="1" type="ORF">AXFE_36930</name>
</gene>
<proteinExistence type="predicted"/>
<organism evidence="1 2">
    <name type="scientific">Acidithrix ferrooxidans</name>
    <dbReference type="NCBI Taxonomy" id="1280514"/>
    <lineage>
        <taxon>Bacteria</taxon>
        <taxon>Bacillati</taxon>
        <taxon>Actinomycetota</taxon>
        <taxon>Acidimicrobiia</taxon>
        <taxon>Acidimicrobiales</taxon>
        <taxon>Acidimicrobiaceae</taxon>
        <taxon>Acidithrix</taxon>
    </lineage>
</organism>
<reference evidence="1 2" key="1">
    <citation type="submission" date="2015-01" db="EMBL/GenBank/DDBJ databases">
        <title>Draft genome of the acidophilic iron oxidizer Acidithrix ferrooxidans strain Py-F3.</title>
        <authorList>
            <person name="Poehlein A."/>
            <person name="Eisen S."/>
            <person name="Schloemann M."/>
            <person name="Johnson B.D."/>
            <person name="Daniel R."/>
            <person name="Muehling M."/>
        </authorList>
    </citation>
    <scope>NUCLEOTIDE SEQUENCE [LARGE SCALE GENOMIC DNA]</scope>
    <source>
        <strain evidence="1 2">Py-F3</strain>
    </source>
</reference>
<comment type="caution">
    <text evidence="1">The sequence shown here is derived from an EMBL/GenBank/DDBJ whole genome shotgun (WGS) entry which is preliminary data.</text>
</comment>
<protein>
    <submittedName>
        <fullName evidence="1">Uncharacterized protein</fullName>
    </submittedName>
</protein>
<dbReference type="EMBL" id="JXYS01000168">
    <property type="protein sequence ID" value="KJF15463.1"/>
    <property type="molecule type" value="Genomic_DNA"/>
</dbReference>
<dbReference type="AlphaFoldDB" id="A0A0D8HC06"/>
<dbReference type="RefSeq" id="WP_160291942.1">
    <property type="nucleotide sequence ID" value="NZ_JXYS01000168.1"/>
</dbReference>
<accession>A0A0D8HC06</accession>